<proteinExistence type="inferred from homology"/>
<evidence type="ECO:0000313" key="2">
    <source>
        <dbReference type="Ensembl" id="ENSCGRP00001015250.1"/>
    </source>
</evidence>
<dbReference type="Pfam" id="PF15242">
    <property type="entry name" value="FAM53"/>
    <property type="match status" value="1"/>
</dbReference>
<dbReference type="AlphaFoldDB" id="A0A8C2M741"/>
<gene>
    <name evidence="2" type="primary">Fam53b</name>
</gene>
<organism evidence="2 3">
    <name type="scientific">Cricetulus griseus</name>
    <name type="common">Chinese hamster</name>
    <name type="synonym">Cricetulus barabensis griseus</name>
    <dbReference type="NCBI Taxonomy" id="10029"/>
    <lineage>
        <taxon>Eukaryota</taxon>
        <taxon>Metazoa</taxon>
        <taxon>Chordata</taxon>
        <taxon>Craniata</taxon>
        <taxon>Vertebrata</taxon>
        <taxon>Euteleostomi</taxon>
        <taxon>Mammalia</taxon>
        <taxon>Eutheria</taxon>
        <taxon>Euarchontoglires</taxon>
        <taxon>Glires</taxon>
        <taxon>Rodentia</taxon>
        <taxon>Myomorpha</taxon>
        <taxon>Muroidea</taxon>
        <taxon>Cricetidae</taxon>
        <taxon>Cricetinae</taxon>
        <taxon>Cricetulus</taxon>
    </lineage>
</organism>
<evidence type="ECO:0000313" key="3">
    <source>
        <dbReference type="Proteomes" id="UP000694386"/>
    </source>
</evidence>
<comment type="similarity">
    <text evidence="1">Belongs to the FAM53 family.</text>
</comment>
<evidence type="ECO:0000256" key="1">
    <source>
        <dbReference type="ARBA" id="ARBA00010984"/>
    </source>
</evidence>
<reference evidence="2" key="2">
    <citation type="submission" date="2025-09" db="UniProtKB">
        <authorList>
            <consortium name="Ensembl"/>
        </authorList>
    </citation>
    <scope>IDENTIFICATION</scope>
</reference>
<name>A0A8C2M741_CRIGR</name>
<dbReference type="InterPro" id="IPR029356">
    <property type="entry name" value="FAM53"/>
</dbReference>
<dbReference type="Proteomes" id="UP000694386">
    <property type="component" value="Unplaced"/>
</dbReference>
<sequence length="98" mass="10949">MVMILRRSLIIQGADSIAYRTFVPELHTPKKMSQGPTLLSCGIMELSDLQQPQLPEHGGGRPQLPEPLCPCQQYPILDRIALSLQPRGQDPCWDPSSR</sequence>
<accession>A0A8C2M741</accession>
<dbReference type="Ensembl" id="ENSCGRT00001019490.1">
    <property type="protein sequence ID" value="ENSCGRP00001015250.1"/>
    <property type="gene ID" value="ENSCGRG00001015896.1"/>
</dbReference>
<protein>
    <submittedName>
        <fullName evidence="2">Family with sequence similarity 53, member B</fullName>
    </submittedName>
</protein>
<reference evidence="2" key="1">
    <citation type="submission" date="2025-08" db="UniProtKB">
        <authorList>
            <consortium name="Ensembl"/>
        </authorList>
    </citation>
    <scope>IDENTIFICATION</scope>
</reference>